<proteinExistence type="predicted"/>
<dbReference type="EMBL" id="VVIW01000007">
    <property type="protein sequence ID" value="NHZ41427.1"/>
    <property type="molecule type" value="Genomic_DNA"/>
</dbReference>
<keyword evidence="2" id="KW-0472">Membrane</keyword>
<evidence type="ECO:0000256" key="1">
    <source>
        <dbReference type="SAM" id="MobiDB-lite"/>
    </source>
</evidence>
<dbReference type="Proteomes" id="UP000819052">
    <property type="component" value="Unassembled WGS sequence"/>
</dbReference>
<keyword evidence="4" id="KW-1185">Reference proteome</keyword>
<evidence type="ECO:0000256" key="2">
    <source>
        <dbReference type="SAM" id="Phobius"/>
    </source>
</evidence>
<gene>
    <name evidence="3" type="ORF">F1609_14865</name>
</gene>
<keyword evidence="2" id="KW-1133">Transmembrane helix</keyword>
<accession>A0ABX0M3F6</accession>
<feature type="region of interest" description="Disordered" evidence="1">
    <location>
        <begin position="129"/>
        <end position="159"/>
    </location>
</feature>
<evidence type="ECO:0008006" key="5">
    <source>
        <dbReference type="Google" id="ProtNLM"/>
    </source>
</evidence>
<protein>
    <recommendedName>
        <fullName evidence="5">DUF3618 domain-containing protein</fullName>
    </recommendedName>
</protein>
<feature type="transmembrane region" description="Helical" evidence="2">
    <location>
        <begin position="92"/>
        <end position="114"/>
    </location>
</feature>
<organism evidence="3 4">
    <name type="scientific">Massilia aquatica</name>
    <dbReference type="NCBI Taxonomy" id="2609000"/>
    <lineage>
        <taxon>Bacteria</taxon>
        <taxon>Pseudomonadati</taxon>
        <taxon>Pseudomonadota</taxon>
        <taxon>Betaproteobacteria</taxon>
        <taxon>Burkholderiales</taxon>
        <taxon>Oxalobacteraceae</taxon>
        <taxon>Telluria group</taxon>
        <taxon>Massilia</taxon>
    </lineage>
</organism>
<comment type="caution">
    <text evidence="3">The sequence shown here is derived from an EMBL/GenBank/DDBJ whole genome shotgun (WGS) entry which is preliminary data.</text>
</comment>
<reference evidence="3 4" key="1">
    <citation type="submission" date="2019-09" db="EMBL/GenBank/DDBJ databases">
        <title>Taxonomy of Antarctic Massilia spp.: description of Massilia rubra sp. nov., Massilia aquatica sp. nov., Massilia mucilaginosa sp. nov., Massilia frigida sp. nov. isolated from streams, lakes and regoliths.</title>
        <authorList>
            <person name="Holochova P."/>
            <person name="Sedlacek I."/>
            <person name="Kralova S."/>
            <person name="Maslanova I."/>
            <person name="Busse H.-J."/>
            <person name="Stankova E."/>
            <person name="Vrbovska V."/>
            <person name="Kovarovic V."/>
            <person name="Bartak M."/>
            <person name="Svec P."/>
            <person name="Pantucek R."/>
        </authorList>
    </citation>
    <scope>NUCLEOTIDE SEQUENCE [LARGE SCALE GENOMIC DNA]</scope>
    <source>
        <strain evidence="3 4">CCM 8693</strain>
    </source>
</reference>
<dbReference type="RefSeq" id="WP_167077188.1">
    <property type="nucleotide sequence ID" value="NZ_VVIW01000007.1"/>
</dbReference>
<sequence length="159" mass="16859">MSMNVVNSGPPDPENKRASVAGGGGPPYDTDMDRRLTVLETRFDTILPTLATKADLAELRLDVERMHVDLRTTLTGDMSKLHGSVHTALTSTMRWCVALAMTVIFSVVGQGIYLNKQILDLAARLPPAGTPAATVPHQPSAAEFASATPPQAGAITAPR</sequence>
<evidence type="ECO:0000313" key="3">
    <source>
        <dbReference type="EMBL" id="NHZ41427.1"/>
    </source>
</evidence>
<keyword evidence="2" id="KW-0812">Transmembrane</keyword>
<feature type="region of interest" description="Disordered" evidence="1">
    <location>
        <begin position="1"/>
        <end position="31"/>
    </location>
</feature>
<name>A0ABX0M3F6_9BURK</name>
<evidence type="ECO:0000313" key="4">
    <source>
        <dbReference type="Proteomes" id="UP000819052"/>
    </source>
</evidence>